<reference key="1">
    <citation type="journal article" date="2007" name="Nature">
        <title>The medaka draft genome and insights into vertebrate genome evolution.</title>
        <authorList>
            <person name="Kasahara M."/>
            <person name="Naruse K."/>
            <person name="Sasaki S."/>
            <person name="Nakatani Y."/>
            <person name="Qu W."/>
            <person name="Ahsan B."/>
            <person name="Yamada T."/>
            <person name="Nagayasu Y."/>
            <person name="Doi K."/>
            <person name="Kasai Y."/>
            <person name="Jindo T."/>
            <person name="Kobayashi D."/>
            <person name="Shimada A."/>
            <person name="Toyoda A."/>
            <person name="Kuroki Y."/>
            <person name="Fujiyama A."/>
            <person name="Sasaki T."/>
            <person name="Shimizu A."/>
            <person name="Asakawa S."/>
            <person name="Shimizu N."/>
            <person name="Hashimoto S."/>
            <person name="Yang J."/>
            <person name="Lee Y."/>
            <person name="Matsushima K."/>
            <person name="Sugano S."/>
            <person name="Sakaizumi M."/>
            <person name="Narita T."/>
            <person name="Ohishi K."/>
            <person name="Haga S."/>
            <person name="Ohta F."/>
            <person name="Nomoto H."/>
            <person name="Nogata K."/>
            <person name="Morishita T."/>
            <person name="Endo T."/>
            <person name="Shin-I T."/>
            <person name="Takeda H."/>
            <person name="Morishita S."/>
            <person name="Kohara Y."/>
        </authorList>
    </citation>
    <scope>NUCLEOTIDE SEQUENCE [LARGE SCALE GENOMIC DNA]</scope>
    <source>
        <strain>Hd-rR</strain>
    </source>
</reference>
<dbReference type="InterPro" id="IPR026791">
    <property type="entry name" value="DOCK"/>
</dbReference>
<sequence>GSCAAAVCVLLQAGVQRLSGQPGHGRQVFSALPPGQQQNLHGRPHEAAGGHQEVSPRPPAPSSKNLNCGFHFFKIICRPEKSKLQSIPGQLNVTIECVPPDFSNTVTSSYVPLKPYEDGCQRVSVEIEEFLPDEAKYNYPFTAYKNQLYLYPLQLKYDNQKAFTKVGVSKAAIRGG</sequence>
<proteinExistence type="predicted"/>
<reference evidence="2 3" key="2">
    <citation type="submission" date="2017-04" db="EMBL/GenBank/DDBJ databases">
        <title>CpG methylation of centromeres and impact of large insertions on vertebrate speciation.</title>
        <authorList>
            <person name="Ichikawa K."/>
            <person name="Yoshimura J."/>
            <person name="Morishita S."/>
        </authorList>
    </citation>
    <scope>NUCLEOTIDE SEQUENCE</scope>
    <source>
        <strain evidence="2 3">HSOK</strain>
    </source>
</reference>
<dbReference type="GO" id="GO:0007264">
    <property type="term" value="P:small GTPase-mediated signal transduction"/>
    <property type="evidence" value="ECO:0007669"/>
    <property type="project" value="InterPro"/>
</dbReference>
<dbReference type="PANTHER" id="PTHR23317:SF81">
    <property type="entry name" value="DEDICATOR OF CYTOKINESIS PROTEIN 11"/>
    <property type="match status" value="1"/>
</dbReference>
<dbReference type="AlphaFoldDB" id="A0A3P9HZ36"/>
<dbReference type="GO" id="GO:0005085">
    <property type="term" value="F:guanyl-nucleotide exchange factor activity"/>
    <property type="evidence" value="ECO:0007669"/>
    <property type="project" value="InterPro"/>
</dbReference>
<dbReference type="PANTHER" id="PTHR23317">
    <property type="entry name" value="DEDICATOR OF CYTOKINESIS DOCK"/>
    <property type="match status" value="1"/>
</dbReference>
<reference evidence="2" key="3">
    <citation type="submission" date="2025-08" db="UniProtKB">
        <authorList>
            <consortium name="Ensembl"/>
        </authorList>
    </citation>
    <scope>IDENTIFICATION</scope>
    <source>
        <strain evidence="2">HSOK</strain>
    </source>
</reference>
<evidence type="ECO:0000313" key="3">
    <source>
        <dbReference type="Proteomes" id="UP000265200"/>
    </source>
</evidence>
<protein>
    <submittedName>
        <fullName evidence="2">Uncharacterized protein</fullName>
    </submittedName>
</protein>
<dbReference type="Proteomes" id="UP000265200">
    <property type="component" value="Chromosome 18"/>
</dbReference>
<accession>A0A3P9HZ36</accession>
<organism evidence="2 3">
    <name type="scientific">Oryzias latipes</name>
    <name type="common">Japanese rice fish</name>
    <name type="synonym">Japanese killifish</name>
    <dbReference type="NCBI Taxonomy" id="8090"/>
    <lineage>
        <taxon>Eukaryota</taxon>
        <taxon>Metazoa</taxon>
        <taxon>Chordata</taxon>
        <taxon>Craniata</taxon>
        <taxon>Vertebrata</taxon>
        <taxon>Euteleostomi</taxon>
        <taxon>Actinopterygii</taxon>
        <taxon>Neopterygii</taxon>
        <taxon>Teleostei</taxon>
        <taxon>Neoteleostei</taxon>
        <taxon>Acanthomorphata</taxon>
        <taxon>Ovalentaria</taxon>
        <taxon>Atherinomorphae</taxon>
        <taxon>Beloniformes</taxon>
        <taxon>Adrianichthyidae</taxon>
        <taxon>Oryziinae</taxon>
        <taxon>Oryzias</taxon>
    </lineage>
</organism>
<reference evidence="2" key="4">
    <citation type="submission" date="2025-09" db="UniProtKB">
        <authorList>
            <consortium name="Ensembl"/>
        </authorList>
    </citation>
    <scope>IDENTIFICATION</scope>
    <source>
        <strain evidence="2">HSOK</strain>
    </source>
</reference>
<dbReference type="Ensembl" id="ENSORLT00015020254.1">
    <property type="protein sequence ID" value="ENSORLP00015012990.1"/>
    <property type="gene ID" value="ENSORLG00015013858.1"/>
</dbReference>
<name>A0A3P9HZ36_ORYLA</name>
<feature type="region of interest" description="Disordered" evidence="1">
    <location>
        <begin position="20"/>
        <end position="61"/>
    </location>
</feature>
<evidence type="ECO:0000256" key="1">
    <source>
        <dbReference type="SAM" id="MobiDB-lite"/>
    </source>
</evidence>
<evidence type="ECO:0000313" key="2">
    <source>
        <dbReference type="Ensembl" id="ENSORLP00015012990.1"/>
    </source>
</evidence>